<dbReference type="Pfam" id="PF03016">
    <property type="entry name" value="Exostosin_GT47"/>
    <property type="match status" value="1"/>
</dbReference>
<name>A0AAD5G6C8_AMBAR</name>
<keyword evidence="4" id="KW-0735">Signal-anchor</keyword>
<evidence type="ECO:0000259" key="7">
    <source>
        <dbReference type="Pfam" id="PF03016"/>
    </source>
</evidence>
<feature type="domain" description="Exostosin GT47" evidence="7">
    <location>
        <begin position="131"/>
        <end position="410"/>
    </location>
</feature>
<keyword evidence="5" id="KW-0333">Golgi apparatus</keyword>
<feature type="transmembrane region" description="Helical" evidence="6">
    <location>
        <begin position="6"/>
        <end position="28"/>
    </location>
</feature>
<keyword evidence="6" id="KW-0472">Membrane</keyword>
<dbReference type="PANTHER" id="PTHR11062">
    <property type="entry name" value="EXOSTOSIN HEPARAN SULFATE GLYCOSYLTRANSFERASE -RELATED"/>
    <property type="match status" value="1"/>
</dbReference>
<dbReference type="InterPro" id="IPR004263">
    <property type="entry name" value="Exostosin"/>
</dbReference>
<evidence type="ECO:0000256" key="1">
    <source>
        <dbReference type="ARBA" id="ARBA00004323"/>
    </source>
</evidence>
<dbReference type="PANTHER" id="PTHR11062:SF389">
    <property type="entry name" value="EXOSTOSIN-LIKE PROTEIN-RELATED"/>
    <property type="match status" value="1"/>
</dbReference>
<evidence type="ECO:0000313" key="9">
    <source>
        <dbReference type="Proteomes" id="UP001206925"/>
    </source>
</evidence>
<protein>
    <recommendedName>
        <fullName evidence="7">Exostosin GT47 domain-containing protein</fullName>
    </recommendedName>
</protein>
<dbReference type="GO" id="GO:0000139">
    <property type="term" value="C:Golgi membrane"/>
    <property type="evidence" value="ECO:0007669"/>
    <property type="project" value="UniProtKB-SubCell"/>
</dbReference>
<keyword evidence="3" id="KW-0328">Glycosyltransferase</keyword>
<proteinExistence type="inferred from homology"/>
<comment type="subcellular location">
    <subcellularLocation>
        <location evidence="1">Golgi apparatus membrane</location>
        <topology evidence="1">Single-pass type II membrane protein</topology>
    </subcellularLocation>
</comment>
<evidence type="ECO:0000256" key="6">
    <source>
        <dbReference type="SAM" id="Phobius"/>
    </source>
</evidence>
<accession>A0AAD5G6C8</accession>
<dbReference type="AlphaFoldDB" id="A0AAD5G6C8"/>
<evidence type="ECO:0000313" key="8">
    <source>
        <dbReference type="EMBL" id="KAI7730077.1"/>
    </source>
</evidence>
<keyword evidence="6" id="KW-1133">Transmembrane helix</keyword>
<dbReference type="InterPro" id="IPR040911">
    <property type="entry name" value="Exostosin_GT47"/>
</dbReference>
<dbReference type="Proteomes" id="UP001206925">
    <property type="component" value="Unassembled WGS sequence"/>
</dbReference>
<keyword evidence="6" id="KW-0812">Transmembrane</keyword>
<dbReference type="EMBL" id="JAMZMK010010846">
    <property type="protein sequence ID" value="KAI7730077.1"/>
    <property type="molecule type" value="Genomic_DNA"/>
</dbReference>
<keyword evidence="9" id="KW-1185">Reference proteome</keyword>
<evidence type="ECO:0000256" key="4">
    <source>
        <dbReference type="ARBA" id="ARBA00022968"/>
    </source>
</evidence>
<evidence type="ECO:0000256" key="2">
    <source>
        <dbReference type="ARBA" id="ARBA00010271"/>
    </source>
</evidence>
<evidence type="ECO:0000256" key="5">
    <source>
        <dbReference type="ARBA" id="ARBA00023034"/>
    </source>
</evidence>
<gene>
    <name evidence="8" type="ORF">M8C21_009447</name>
</gene>
<dbReference type="GO" id="GO:0016757">
    <property type="term" value="F:glycosyltransferase activity"/>
    <property type="evidence" value="ECO:0007669"/>
    <property type="project" value="UniProtKB-KW"/>
</dbReference>
<organism evidence="8 9">
    <name type="scientific">Ambrosia artemisiifolia</name>
    <name type="common">Common ragweed</name>
    <dbReference type="NCBI Taxonomy" id="4212"/>
    <lineage>
        <taxon>Eukaryota</taxon>
        <taxon>Viridiplantae</taxon>
        <taxon>Streptophyta</taxon>
        <taxon>Embryophyta</taxon>
        <taxon>Tracheophyta</taxon>
        <taxon>Spermatophyta</taxon>
        <taxon>Magnoliopsida</taxon>
        <taxon>eudicotyledons</taxon>
        <taxon>Gunneridae</taxon>
        <taxon>Pentapetalae</taxon>
        <taxon>asterids</taxon>
        <taxon>campanulids</taxon>
        <taxon>Asterales</taxon>
        <taxon>Asteraceae</taxon>
        <taxon>Asteroideae</taxon>
        <taxon>Heliantheae alliance</taxon>
        <taxon>Heliantheae</taxon>
        <taxon>Ambrosia</taxon>
    </lineage>
</organism>
<reference evidence="8" key="1">
    <citation type="submission" date="2022-06" db="EMBL/GenBank/DDBJ databases">
        <title>Uncovering the hologenomic basis of an extraordinary plant invasion.</title>
        <authorList>
            <person name="Bieker V.C."/>
            <person name="Martin M.D."/>
            <person name="Gilbert T."/>
            <person name="Hodgins K."/>
            <person name="Battlay P."/>
            <person name="Petersen B."/>
            <person name="Wilson J."/>
        </authorList>
    </citation>
    <scope>NUCLEOTIDE SEQUENCE</scope>
    <source>
        <strain evidence="8">AA19_3_7</strain>
        <tissue evidence="8">Leaf</tissue>
    </source>
</reference>
<comment type="caution">
    <text evidence="8">The sequence shown here is derived from an EMBL/GenBank/DDBJ whole genome shotgun (WGS) entry which is preliminary data.</text>
</comment>
<keyword evidence="3" id="KW-0808">Transferase</keyword>
<evidence type="ECO:0000256" key="3">
    <source>
        <dbReference type="ARBA" id="ARBA00022676"/>
    </source>
</evidence>
<sequence length="466" mass="53616">MNVLNWKNIVLIILSFISIFCLFIFFIIPNNFSKISIPHSSSLPSSPSLSVIEEAEKRAVSRISYTVVADHEINKMKNSSNLEKIEGGLAKSRALIKKHAAAGNEMIDDYVPSGSVYWKPDLFHRSYLVMEKELKIYVYEEGNPPVFHDAPCDGILGMEGIFINDMEISRFRTRDPEEAHLFFLPFSIVSIVHYVYVRETRLWSDMKNTVVDYVNVIAEKYPYWNRSHGADHFMLACHDWGPEISSAIPTLYKNSIRALCNANTSEGFNLTRDVSIPEIYLPHGTTEGLLGGPSPSKRTTLVFFSGGVHGYIRQVLLEHWENKTEDGVKIQKYLSKGQNYYDEVRKSKYCICASGWEVASPRMVEALYMGCVPVLVKDHYAKPFNDVLDWRKFSIDIGLENIPNLKTILMGISQRKYIRLQRNGVQVRKHFVVNLPPKRYDVFHMILHSIWLRRLNTRIHDPHEQP</sequence>
<comment type="similarity">
    <text evidence="2">Belongs to the glycosyltransferase 47 family.</text>
</comment>